<evidence type="ECO:0000256" key="1">
    <source>
        <dbReference type="SAM" id="MobiDB-lite"/>
    </source>
</evidence>
<dbReference type="Proteomes" id="UP000023758">
    <property type="component" value="Unassembled WGS sequence"/>
</dbReference>
<proteinExistence type="predicted"/>
<dbReference type="AlphaFoldDB" id="A0A022VW38"/>
<feature type="region of interest" description="Disordered" evidence="1">
    <location>
        <begin position="458"/>
        <end position="479"/>
    </location>
</feature>
<feature type="compositionally biased region" description="Polar residues" evidence="1">
    <location>
        <begin position="333"/>
        <end position="350"/>
    </location>
</feature>
<name>A0A022VW38_TRIRU</name>
<protein>
    <submittedName>
        <fullName evidence="2">Uncharacterized protein</fullName>
    </submittedName>
</protein>
<feature type="region of interest" description="Disordered" evidence="1">
    <location>
        <begin position="1"/>
        <end position="27"/>
    </location>
</feature>
<sequence>MPRRVTPSNHRRAGDSNPIGTPLSRKQQRDLLRRQQEFPLAEEEEPFQAGMTLRFVPENARIRLNPAKGWDIQGDTPAEPPVKLTVPRELTRIKVGIATDEAKPTRRQISKYGDHREIYPKNEPVYIRARPAYPYWEYASSTGNHIAASHVRLDSAFNSADKCTAAMDLLRAKKKAWEEAEDLRYSNEMRSWRIQQCEWEIKVLETEWSRGNIIIFHPDTTREIIDTAKEHLQIQINKDIQGLVDTAFIGRLPSTIIRTPIHGRNPPQSDKLLRTLQPLLEGDRRHGTVTKQNTRKRARPQTNSDSEPTERSGSSEDLDTESSKRKECANEQRLCNSNIDSNSKYPSQAMSLPEERNSLPNTEVVFFANQQDGCIDINIDGSPSSIVPSGASETPDHTCRPQCNFAINNLKLGSPALSTVTFDIPPEKASFPFKGLDAGYKRIENMASCYHRVSIDEPSPSFKASRERSKRKDQASTQISEELKPAQYSHGFKTMEHIHDNNFPPSDSDVDANSNVPLISIPRSLIPFYKDKRDRGVTPDNPGMKELMETIAMADGRPKKVAIRHLLQRRGSYSELEWKHLWTLPITYIEGYLYCKDLGITTDGFTMHGVEDIIQKPEKIWIKKLNSEKKEYYRQMRGLMIWENRYWLFKIDPEKLNPPSGKQWYDRAIYIADNDGYWARHKNDILHPWEVAFLTDEMEEPENQRLYRGIRVKKRVLKDRVKLAWPSLWTEELPRIIEQYFLEEDWRPVRRE</sequence>
<feature type="region of interest" description="Disordered" evidence="1">
    <location>
        <begin position="278"/>
        <end position="354"/>
    </location>
</feature>
<gene>
    <name evidence="2" type="ORF">H103_06173</name>
</gene>
<feature type="compositionally biased region" description="Basic and acidic residues" evidence="1">
    <location>
        <begin position="321"/>
        <end position="330"/>
    </location>
</feature>
<organism evidence="2">
    <name type="scientific">Trichophyton rubrum CBS 288.86</name>
    <dbReference type="NCBI Taxonomy" id="1215330"/>
    <lineage>
        <taxon>Eukaryota</taxon>
        <taxon>Fungi</taxon>
        <taxon>Dikarya</taxon>
        <taxon>Ascomycota</taxon>
        <taxon>Pezizomycotina</taxon>
        <taxon>Eurotiomycetes</taxon>
        <taxon>Eurotiomycetidae</taxon>
        <taxon>Onygenales</taxon>
        <taxon>Arthrodermataceae</taxon>
        <taxon>Trichophyton</taxon>
    </lineage>
</organism>
<accession>A0A022VW38</accession>
<reference evidence="2" key="1">
    <citation type="submission" date="2014-02" db="EMBL/GenBank/DDBJ databases">
        <title>The Genome Sequence of Trichophyton rubrum (morphotype fischeri) CBS 288.86.</title>
        <authorList>
            <consortium name="The Broad Institute Genomics Platform"/>
            <person name="Cuomo C.A."/>
            <person name="White T.C."/>
            <person name="Graser Y."/>
            <person name="Martinez-Rossi N."/>
            <person name="Heitman J."/>
            <person name="Young S.K."/>
            <person name="Zeng Q."/>
            <person name="Gargeya S."/>
            <person name="Abouelleil A."/>
            <person name="Alvarado L."/>
            <person name="Chapman S.B."/>
            <person name="Gainer-Dewar J."/>
            <person name="Goldberg J."/>
            <person name="Griggs A."/>
            <person name="Gujja S."/>
            <person name="Hansen M."/>
            <person name="Howarth C."/>
            <person name="Imamovic A."/>
            <person name="Larimer J."/>
            <person name="Martinez D."/>
            <person name="Murphy C."/>
            <person name="Pearson M.D."/>
            <person name="Persinoti G."/>
            <person name="Poon T."/>
            <person name="Priest M."/>
            <person name="Roberts A.D."/>
            <person name="Saif S."/>
            <person name="Shea T.D."/>
            <person name="Sykes S.N."/>
            <person name="Wortman J."/>
            <person name="Nusbaum C."/>
            <person name="Birren B."/>
        </authorList>
    </citation>
    <scope>NUCLEOTIDE SEQUENCE [LARGE SCALE GENOMIC DNA]</scope>
    <source>
        <strain evidence="2">CBS 288.86</strain>
    </source>
</reference>
<feature type="compositionally biased region" description="Basic and acidic residues" evidence="1">
    <location>
        <begin position="464"/>
        <end position="474"/>
    </location>
</feature>
<dbReference type="HOGENOM" id="CLU_370142_0_0_1"/>
<dbReference type="EMBL" id="KK207886">
    <property type="protein sequence ID" value="EZF50477.1"/>
    <property type="molecule type" value="Genomic_DNA"/>
</dbReference>
<evidence type="ECO:0000313" key="2">
    <source>
        <dbReference type="EMBL" id="EZF50477.1"/>
    </source>
</evidence>